<protein>
    <recommendedName>
        <fullName evidence="10">Ferric uptake regulation protein FUR</fullName>
    </recommendedName>
</protein>
<feature type="binding site" evidence="8">
    <location>
        <position position="93"/>
    </location>
    <ligand>
        <name>Fe cation</name>
        <dbReference type="ChEBI" id="CHEBI:24875"/>
    </ligand>
</feature>
<evidence type="ECO:0008006" key="10">
    <source>
        <dbReference type="Google" id="ProtNLM"/>
    </source>
</evidence>
<proteinExistence type="inferred from homology"/>
<evidence type="ECO:0000256" key="2">
    <source>
        <dbReference type="ARBA" id="ARBA00022491"/>
    </source>
</evidence>
<keyword evidence="7" id="KW-0479">Metal-binding</keyword>
<dbReference type="SUPFAM" id="SSF46785">
    <property type="entry name" value="Winged helix' DNA-binding domain"/>
    <property type="match status" value="1"/>
</dbReference>
<dbReference type="Gene3D" id="1.10.10.10">
    <property type="entry name" value="Winged helix-like DNA-binding domain superfamily/Winged helix DNA-binding domain"/>
    <property type="match status" value="1"/>
</dbReference>
<comment type="similarity">
    <text evidence="1">Belongs to the Fur family.</text>
</comment>
<reference evidence="9" key="1">
    <citation type="submission" date="2020-02" db="EMBL/GenBank/DDBJ databases">
        <authorList>
            <person name="Meier V. D."/>
        </authorList>
    </citation>
    <scope>NUCLEOTIDE SEQUENCE</scope>
    <source>
        <strain evidence="9">AVDCRST_MAG38</strain>
    </source>
</reference>
<evidence type="ECO:0000256" key="5">
    <source>
        <dbReference type="ARBA" id="ARBA00023125"/>
    </source>
</evidence>
<feature type="binding site" evidence="7">
    <location>
        <position position="139"/>
    </location>
    <ligand>
        <name>Zn(2+)</name>
        <dbReference type="ChEBI" id="CHEBI:29105"/>
    </ligand>
</feature>
<feature type="binding site" evidence="7">
    <location>
        <position position="99"/>
    </location>
    <ligand>
        <name>Zn(2+)</name>
        <dbReference type="ChEBI" id="CHEBI:29105"/>
    </ligand>
</feature>
<keyword evidence="3 7" id="KW-0862">Zinc</keyword>
<dbReference type="GO" id="GO:0008270">
    <property type="term" value="F:zinc ion binding"/>
    <property type="evidence" value="ECO:0007669"/>
    <property type="project" value="TreeGrafter"/>
</dbReference>
<evidence type="ECO:0000313" key="9">
    <source>
        <dbReference type="EMBL" id="CAA9486907.1"/>
    </source>
</evidence>
<dbReference type="GO" id="GO:0000976">
    <property type="term" value="F:transcription cis-regulatory region binding"/>
    <property type="evidence" value="ECO:0007669"/>
    <property type="project" value="TreeGrafter"/>
</dbReference>
<keyword evidence="8" id="KW-0408">Iron</keyword>
<comment type="cofactor">
    <cofactor evidence="8">
        <name>Mn(2+)</name>
        <dbReference type="ChEBI" id="CHEBI:29035"/>
    </cofactor>
    <cofactor evidence="8">
        <name>Fe(2+)</name>
        <dbReference type="ChEBI" id="CHEBI:29033"/>
    </cofactor>
    <text evidence="8">Binds 1 Mn(2+) or Fe(2+) ion per subunit.</text>
</comment>
<dbReference type="AlphaFoldDB" id="A0A6J4S9R9"/>
<dbReference type="Pfam" id="PF01475">
    <property type="entry name" value="FUR"/>
    <property type="match status" value="1"/>
</dbReference>
<dbReference type="InterPro" id="IPR002481">
    <property type="entry name" value="FUR"/>
</dbReference>
<evidence type="ECO:0000256" key="7">
    <source>
        <dbReference type="PIRSR" id="PIRSR602481-1"/>
    </source>
</evidence>
<keyword evidence="5" id="KW-0238">DNA-binding</keyword>
<dbReference type="GO" id="GO:0003700">
    <property type="term" value="F:DNA-binding transcription factor activity"/>
    <property type="evidence" value="ECO:0007669"/>
    <property type="project" value="InterPro"/>
</dbReference>
<dbReference type="PANTHER" id="PTHR33202">
    <property type="entry name" value="ZINC UPTAKE REGULATION PROTEIN"/>
    <property type="match status" value="1"/>
</dbReference>
<keyword evidence="4" id="KW-0805">Transcription regulation</keyword>
<dbReference type="EMBL" id="CADCVJ010000203">
    <property type="protein sequence ID" value="CAA9486907.1"/>
    <property type="molecule type" value="Genomic_DNA"/>
</dbReference>
<accession>A0A6J4S9R9</accession>
<keyword evidence="6" id="KW-0804">Transcription</keyword>
<evidence type="ECO:0000256" key="1">
    <source>
        <dbReference type="ARBA" id="ARBA00007957"/>
    </source>
</evidence>
<dbReference type="Gene3D" id="3.30.1490.190">
    <property type="match status" value="1"/>
</dbReference>
<organism evidence="9">
    <name type="scientific">uncultured Solirubrobacteraceae bacterium</name>
    <dbReference type="NCBI Taxonomy" id="1162706"/>
    <lineage>
        <taxon>Bacteria</taxon>
        <taxon>Bacillati</taxon>
        <taxon>Actinomycetota</taxon>
        <taxon>Thermoleophilia</taxon>
        <taxon>Solirubrobacterales</taxon>
        <taxon>Solirubrobacteraceae</taxon>
        <taxon>environmental samples</taxon>
    </lineage>
</organism>
<dbReference type="InterPro" id="IPR036388">
    <property type="entry name" value="WH-like_DNA-bd_sf"/>
</dbReference>
<dbReference type="GO" id="GO:0045892">
    <property type="term" value="P:negative regulation of DNA-templated transcription"/>
    <property type="evidence" value="ECO:0007669"/>
    <property type="project" value="TreeGrafter"/>
</dbReference>
<keyword evidence="2" id="KW-0678">Repressor</keyword>
<dbReference type="InterPro" id="IPR043135">
    <property type="entry name" value="Fur_C"/>
</dbReference>
<evidence type="ECO:0000256" key="3">
    <source>
        <dbReference type="ARBA" id="ARBA00022833"/>
    </source>
</evidence>
<dbReference type="PANTHER" id="PTHR33202:SF7">
    <property type="entry name" value="FERRIC UPTAKE REGULATION PROTEIN"/>
    <property type="match status" value="1"/>
</dbReference>
<comment type="cofactor">
    <cofactor evidence="7">
        <name>Zn(2+)</name>
        <dbReference type="ChEBI" id="CHEBI:29105"/>
    </cofactor>
    <text evidence="7">Binds 1 zinc ion per subunit.</text>
</comment>
<gene>
    <name evidence="9" type="ORF">AVDCRST_MAG38-2395</name>
</gene>
<feature type="binding site" evidence="7">
    <location>
        <position position="142"/>
    </location>
    <ligand>
        <name>Zn(2+)</name>
        <dbReference type="ChEBI" id="CHEBI:29105"/>
    </ligand>
</feature>
<feature type="binding site" evidence="8">
    <location>
        <position position="131"/>
    </location>
    <ligand>
        <name>Fe cation</name>
        <dbReference type="ChEBI" id="CHEBI:24875"/>
    </ligand>
</feature>
<evidence type="ECO:0000256" key="6">
    <source>
        <dbReference type="ARBA" id="ARBA00023163"/>
    </source>
</evidence>
<dbReference type="InterPro" id="IPR036390">
    <property type="entry name" value="WH_DNA-bd_sf"/>
</dbReference>
<sequence>MDAEDWVEHARRALSESGHRSGGARAAVVELLAEQDCCVSAQEIHASLRERSRGAGLASVYRALDVLAQLRLVHRVDVDDVARYEPALPSGEHHHHAVCESCGRRDAFADPELERLIDAVGDRLGYAIEGHDIVLRGACPQCADR</sequence>
<feature type="binding site" evidence="7">
    <location>
        <position position="102"/>
    </location>
    <ligand>
        <name>Zn(2+)</name>
        <dbReference type="ChEBI" id="CHEBI:29105"/>
    </ligand>
</feature>
<name>A0A6J4S9R9_9ACTN</name>
<evidence type="ECO:0000256" key="4">
    <source>
        <dbReference type="ARBA" id="ARBA00023015"/>
    </source>
</evidence>
<feature type="binding site" evidence="8">
    <location>
        <position position="114"/>
    </location>
    <ligand>
        <name>Fe cation</name>
        <dbReference type="ChEBI" id="CHEBI:24875"/>
    </ligand>
</feature>
<dbReference type="GO" id="GO:1900376">
    <property type="term" value="P:regulation of secondary metabolite biosynthetic process"/>
    <property type="evidence" value="ECO:0007669"/>
    <property type="project" value="TreeGrafter"/>
</dbReference>
<dbReference type="CDD" id="cd07153">
    <property type="entry name" value="Fur_like"/>
    <property type="match status" value="1"/>
</dbReference>
<evidence type="ECO:0000256" key="8">
    <source>
        <dbReference type="PIRSR" id="PIRSR602481-2"/>
    </source>
</evidence>